<protein>
    <submittedName>
        <fullName evidence="1">Uncharacterized protein</fullName>
    </submittedName>
</protein>
<sequence>MIAIDPILLACFYGRKHLLKNMPQKAIKAQDESSKLAAKAVSNHWIVTAFSSQEQILCMVNKSQEEPLQENKRQSWYAGIGLGISQCLTKCIWAFDFWEIDGVGGHSGSRKSTIIALIERFYGSVRGSVIIDRRDVKLYNLQNLRKRMALVSQEPTLFSGSIRQNITYGIVDDNIDESEVVQAAIAANAHDFITGPKDGYYTLCGDGSAALRRAETEDRCSQSYPKEPRHAGFWMRQQALWTPNRRRSCRTQSRS</sequence>
<proteinExistence type="predicted"/>
<comment type="caution">
    <text evidence="1">The sequence shown here is derived from an EMBL/GenBank/DDBJ whole genome shotgun (WGS) entry which is preliminary data.</text>
</comment>
<organism evidence="1 2">
    <name type="scientific">Melastoma candidum</name>
    <dbReference type="NCBI Taxonomy" id="119954"/>
    <lineage>
        <taxon>Eukaryota</taxon>
        <taxon>Viridiplantae</taxon>
        <taxon>Streptophyta</taxon>
        <taxon>Embryophyta</taxon>
        <taxon>Tracheophyta</taxon>
        <taxon>Spermatophyta</taxon>
        <taxon>Magnoliopsida</taxon>
        <taxon>eudicotyledons</taxon>
        <taxon>Gunneridae</taxon>
        <taxon>Pentapetalae</taxon>
        <taxon>rosids</taxon>
        <taxon>malvids</taxon>
        <taxon>Myrtales</taxon>
        <taxon>Melastomataceae</taxon>
        <taxon>Melastomatoideae</taxon>
        <taxon>Melastomateae</taxon>
        <taxon>Melastoma</taxon>
    </lineage>
</organism>
<reference evidence="2" key="1">
    <citation type="journal article" date="2023" name="Front. Plant Sci.">
        <title>Chromosomal-level genome assembly of Melastoma candidum provides insights into trichome evolution.</title>
        <authorList>
            <person name="Zhong Y."/>
            <person name="Wu W."/>
            <person name="Sun C."/>
            <person name="Zou P."/>
            <person name="Liu Y."/>
            <person name="Dai S."/>
            <person name="Zhou R."/>
        </authorList>
    </citation>
    <scope>NUCLEOTIDE SEQUENCE [LARGE SCALE GENOMIC DNA]</scope>
</reference>
<keyword evidence="2" id="KW-1185">Reference proteome</keyword>
<name>A0ACB9MBK8_9MYRT</name>
<accession>A0ACB9MBK8</accession>
<dbReference type="EMBL" id="CM042889">
    <property type="protein sequence ID" value="KAI4321363.1"/>
    <property type="molecule type" value="Genomic_DNA"/>
</dbReference>
<gene>
    <name evidence="1" type="ORF">MLD38_034754</name>
</gene>
<dbReference type="Proteomes" id="UP001057402">
    <property type="component" value="Chromosome 10"/>
</dbReference>
<evidence type="ECO:0000313" key="1">
    <source>
        <dbReference type="EMBL" id="KAI4321363.1"/>
    </source>
</evidence>
<evidence type="ECO:0000313" key="2">
    <source>
        <dbReference type="Proteomes" id="UP001057402"/>
    </source>
</evidence>